<gene>
    <name evidence="2" type="ORF">PtA15_4A619</name>
</gene>
<name>A0ABY7CJN3_9BASI</name>
<evidence type="ECO:0008006" key="4">
    <source>
        <dbReference type="Google" id="ProtNLM"/>
    </source>
</evidence>
<keyword evidence="3" id="KW-1185">Reference proteome</keyword>
<sequence>MKSFFTIASALIFFHSYSFVDAESSGSLKPGSLGKTGPSKIFPFKKYEEFQISDGIAGHSLEKARKVFVEPFNGVDLSEITQNDLNNLITMARAATDNELHFNEAIKKVGATKRHPNVPLSAGKTANKILKLVGSIQVIEIHNKLNLKQGSPEGKLKELKDKLQKNIKLDHHYAGKKMVSYLSVGQTSGGNTKNDRGGHSGH</sequence>
<dbReference type="PANTHER" id="PTHR38849">
    <property type="entry name" value="SMALL SECRETED PROTEIN"/>
    <property type="match status" value="1"/>
</dbReference>
<organism evidence="2 3">
    <name type="scientific">Puccinia triticina</name>
    <dbReference type="NCBI Taxonomy" id="208348"/>
    <lineage>
        <taxon>Eukaryota</taxon>
        <taxon>Fungi</taxon>
        <taxon>Dikarya</taxon>
        <taxon>Basidiomycota</taxon>
        <taxon>Pucciniomycotina</taxon>
        <taxon>Pucciniomycetes</taxon>
        <taxon>Pucciniales</taxon>
        <taxon>Pucciniaceae</taxon>
        <taxon>Puccinia</taxon>
    </lineage>
</organism>
<proteinExistence type="predicted"/>
<dbReference type="RefSeq" id="XP_053019722.1">
    <property type="nucleotide sequence ID" value="XM_053168521.1"/>
</dbReference>
<evidence type="ECO:0000313" key="2">
    <source>
        <dbReference type="EMBL" id="WAQ84167.1"/>
    </source>
</evidence>
<dbReference type="EMBL" id="CP110424">
    <property type="protein sequence ID" value="WAQ84167.1"/>
    <property type="molecule type" value="Genomic_DNA"/>
</dbReference>
<feature type="signal peptide" evidence="1">
    <location>
        <begin position="1"/>
        <end position="22"/>
    </location>
</feature>
<dbReference type="GeneID" id="77809416"/>
<feature type="chain" id="PRO_5045818910" description="RxLR effector protein" evidence="1">
    <location>
        <begin position="23"/>
        <end position="202"/>
    </location>
</feature>
<evidence type="ECO:0000256" key="1">
    <source>
        <dbReference type="SAM" id="SignalP"/>
    </source>
</evidence>
<evidence type="ECO:0000313" key="3">
    <source>
        <dbReference type="Proteomes" id="UP001164743"/>
    </source>
</evidence>
<reference evidence="2" key="1">
    <citation type="submission" date="2022-10" db="EMBL/GenBank/DDBJ databases">
        <title>Puccinia triticina Genome sequencing and assembly.</title>
        <authorList>
            <person name="Li C."/>
        </authorList>
    </citation>
    <scope>NUCLEOTIDE SEQUENCE</scope>
    <source>
        <strain evidence="2">Pt15</strain>
    </source>
</reference>
<keyword evidence="1" id="KW-0732">Signal</keyword>
<dbReference type="Proteomes" id="UP001164743">
    <property type="component" value="Chromosome 4A"/>
</dbReference>
<protein>
    <recommendedName>
        <fullName evidence="4">RxLR effector protein</fullName>
    </recommendedName>
</protein>
<dbReference type="PANTHER" id="PTHR38849:SF1">
    <property type="entry name" value="SMALL SECRETED PROTEIN"/>
    <property type="match status" value="1"/>
</dbReference>
<accession>A0ABY7CJN3</accession>